<accession>A0AAD7C9X4</accession>
<comment type="caution">
    <text evidence="1">The sequence shown here is derived from an EMBL/GenBank/DDBJ whole genome shotgun (WGS) entry which is preliminary data.</text>
</comment>
<reference evidence="1" key="1">
    <citation type="submission" date="2023-03" db="EMBL/GenBank/DDBJ databases">
        <title>Massive genome expansion in bonnet fungi (Mycena s.s.) driven by repeated elements and novel gene families across ecological guilds.</title>
        <authorList>
            <consortium name="Lawrence Berkeley National Laboratory"/>
            <person name="Harder C.B."/>
            <person name="Miyauchi S."/>
            <person name="Viragh M."/>
            <person name="Kuo A."/>
            <person name="Thoen E."/>
            <person name="Andreopoulos B."/>
            <person name="Lu D."/>
            <person name="Skrede I."/>
            <person name="Drula E."/>
            <person name="Henrissat B."/>
            <person name="Morin E."/>
            <person name="Kohler A."/>
            <person name="Barry K."/>
            <person name="LaButti K."/>
            <person name="Morin E."/>
            <person name="Salamov A."/>
            <person name="Lipzen A."/>
            <person name="Mereny Z."/>
            <person name="Hegedus B."/>
            <person name="Baldrian P."/>
            <person name="Stursova M."/>
            <person name="Weitz H."/>
            <person name="Taylor A."/>
            <person name="Grigoriev I.V."/>
            <person name="Nagy L.G."/>
            <person name="Martin F."/>
            <person name="Kauserud H."/>
        </authorList>
    </citation>
    <scope>NUCLEOTIDE SEQUENCE</scope>
    <source>
        <strain evidence="1">9284</strain>
    </source>
</reference>
<dbReference type="AlphaFoldDB" id="A0AAD7C9X4"/>
<protein>
    <recommendedName>
        <fullName evidence="3">F-box domain-containing protein</fullName>
    </recommendedName>
</protein>
<evidence type="ECO:0000313" key="2">
    <source>
        <dbReference type="Proteomes" id="UP001221142"/>
    </source>
</evidence>
<dbReference type="Proteomes" id="UP001221142">
    <property type="component" value="Unassembled WGS sequence"/>
</dbReference>
<evidence type="ECO:0008006" key="3">
    <source>
        <dbReference type="Google" id="ProtNLM"/>
    </source>
</evidence>
<keyword evidence="2" id="KW-1185">Reference proteome</keyword>
<gene>
    <name evidence="1" type="ORF">FB45DRAFT_1020361</name>
</gene>
<sequence>MPVPQELVDAIIEMLEGPASLKSCSLAARTFVHPSQARLFKRIELLPVGPHSGGSSPCQRFYQTLTDAPHLATLVDDLHVVREHKPPSWIVSDPTFPLNVTDDVSDFEGEYGLHWGRLYPQLKSTLLSVFSSPTLESVHLRGLVLQSPIELLSFFSEATSLKSLSLSRILFDPAQSTAHDPWPQSRPWHPRLVSFLISEVHWEEPLIHHFISPRIDLSHLKSLTIASENDEWKDTAVFKTVYGV</sequence>
<dbReference type="EMBL" id="JARKIF010000003">
    <property type="protein sequence ID" value="KAJ7643522.1"/>
    <property type="molecule type" value="Genomic_DNA"/>
</dbReference>
<evidence type="ECO:0000313" key="1">
    <source>
        <dbReference type="EMBL" id="KAJ7643522.1"/>
    </source>
</evidence>
<name>A0AAD7C9X4_9AGAR</name>
<organism evidence="1 2">
    <name type="scientific">Roridomyces roridus</name>
    <dbReference type="NCBI Taxonomy" id="1738132"/>
    <lineage>
        <taxon>Eukaryota</taxon>
        <taxon>Fungi</taxon>
        <taxon>Dikarya</taxon>
        <taxon>Basidiomycota</taxon>
        <taxon>Agaricomycotina</taxon>
        <taxon>Agaricomycetes</taxon>
        <taxon>Agaricomycetidae</taxon>
        <taxon>Agaricales</taxon>
        <taxon>Marasmiineae</taxon>
        <taxon>Mycenaceae</taxon>
        <taxon>Roridomyces</taxon>
    </lineage>
</organism>
<proteinExistence type="predicted"/>